<dbReference type="Proteomes" id="UP000244893">
    <property type="component" value="Unassembled WGS sequence"/>
</dbReference>
<evidence type="ECO:0000259" key="3">
    <source>
        <dbReference type="Pfam" id="PF25390"/>
    </source>
</evidence>
<evidence type="ECO:0000256" key="1">
    <source>
        <dbReference type="ARBA" id="ARBA00022658"/>
    </source>
</evidence>
<proteinExistence type="predicted"/>
<protein>
    <recommendedName>
        <fullName evidence="3">RCC1-like domain-containing protein</fullName>
    </recommendedName>
</protein>
<dbReference type="AlphaFoldDB" id="A0A2V1HRD6"/>
<feature type="domain" description="RCC1-like" evidence="3">
    <location>
        <begin position="354"/>
        <end position="676"/>
    </location>
</feature>
<organism evidence="4 5">
    <name type="scientific">Amnibacterium flavum</name>
    <dbReference type="NCBI Taxonomy" id="2173173"/>
    <lineage>
        <taxon>Bacteria</taxon>
        <taxon>Bacillati</taxon>
        <taxon>Actinomycetota</taxon>
        <taxon>Actinomycetes</taxon>
        <taxon>Micrococcales</taxon>
        <taxon>Microbacteriaceae</taxon>
        <taxon>Amnibacterium</taxon>
    </lineage>
</organism>
<dbReference type="SUPFAM" id="SSF50985">
    <property type="entry name" value="RCC1/BLIP-II"/>
    <property type="match status" value="1"/>
</dbReference>
<keyword evidence="2" id="KW-0677">Repeat</keyword>
<dbReference type="InterPro" id="IPR000408">
    <property type="entry name" value="Reg_chr_condens"/>
</dbReference>
<sequence length="707" mass="70472">MSSTTRSARLRARMTALVRRRGGVTLAAALVLGLGVAGVGVASSGAWFTASASSAATVTGATLSIGEVGVTRDATTISVANVFPMTDSQSSTLAPAQWVTVRNTGTIPLTWTISLANPQAVAPLTSAQLAGFKYRLLAADGSALSPIGIFSQLPAAASSTSALYTGPEIPAGGEYRLQLSAWLAPESGDEFQGASAKIDIVINAMQSGAPQASSLLPVTATATKAGSPAGSATKVDWSAAVSSAGAITPSDVTYTVERSETPDFASPTTVYTGQDRSVVDTTGRAVGSATDITTSNATYSGSSYVVIGGTLYGWGKLIGGSASAPVAIPGFPSDIVQASAGSAHLCARTSTSRIFCIGENSYGQLGTGAGGANVSSALEIAPTATLSGKQIIDIAAGGRTTCVLTSDGVIACWGDNTYGALGRSISGSYSATPAAVADATGGRPAVLDGGSITGLVAGELNMCAIKTDGLYCWGDASFGQTSGDGRANYVPMRSQLTPSRFPNTSSGVLDTSVGWGSICAVTTSHQLFCAGFNANGQIGSTSTGSQSRGLPTQLVPGRFDRVTAGQAHTCAAGDAGLVCFGWGASGQLGTGDNQNTSPTPRTVDVGFASGTVAALSAGYDTTCALSTSGEVRCWGDNGSRRATGAPSPAYVLAPTAVSGLDALGCAGGSVASGATCSLEPSRTYYYRVTYTVTGNSVIAPAGVATRA</sequence>
<dbReference type="PROSITE" id="PS50012">
    <property type="entry name" value="RCC1_3"/>
    <property type="match status" value="5"/>
</dbReference>
<dbReference type="RefSeq" id="WP_116754846.1">
    <property type="nucleotide sequence ID" value="NZ_JBHUEX010000001.1"/>
</dbReference>
<name>A0A2V1HRD6_9MICO</name>
<comment type="caution">
    <text evidence="4">The sequence shown here is derived from an EMBL/GenBank/DDBJ whole genome shotgun (WGS) entry which is preliminary data.</text>
</comment>
<dbReference type="OrthoDB" id="904022at2"/>
<accession>A0A2V1HRD6</accession>
<evidence type="ECO:0000256" key="2">
    <source>
        <dbReference type="ARBA" id="ARBA00022737"/>
    </source>
</evidence>
<dbReference type="PANTHER" id="PTHR45982">
    <property type="entry name" value="REGULATOR OF CHROMOSOME CONDENSATION"/>
    <property type="match status" value="1"/>
</dbReference>
<evidence type="ECO:0000313" key="5">
    <source>
        <dbReference type="Proteomes" id="UP000244893"/>
    </source>
</evidence>
<dbReference type="InterPro" id="IPR051553">
    <property type="entry name" value="Ran_GTPase-activating"/>
</dbReference>
<dbReference type="Gene3D" id="2.130.10.30">
    <property type="entry name" value="Regulator of chromosome condensation 1/beta-lactamase-inhibitor protein II"/>
    <property type="match status" value="2"/>
</dbReference>
<dbReference type="InterPro" id="IPR058923">
    <property type="entry name" value="RCC1-like_dom"/>
</dbReference>
<dbReference type="Pfam" id="PF25390">
    <property type="entry name" value="WD40_RLD"/>
    <property type="match status" value="1"/>
</dbReference>
<dbReference type="InterPro" id="IPR009091">
    <property type="entry name" value="RCC1/BLIP-II"/>
</dbReference>
<keyword evidence="1" id="KW-0344">Guanine-nucleotide releasing factor</keyword>
<reference evidence="4 5" key="1">
    <citation type="submission" date="2018-05" db="EMBL/GenBank/DDBJ databases">
        <title>Amnibacterium sp. M8JJ-5, whole genome shotgun sequence.</title>
        <authorList>
            <person name="Tuo L."/>
        </authorList>
    </citation>
    <scope>NUCLEOTIDE SEQUENCE [LARGE SCALE GENOMIC DNA]</scope>
    <source>
        <strain evidence="4 5">M8JJ-5</strain>
    </source>
</reference>
<keyword evidence="5" id="KW-1185">Reference proteome</keyword>
<evidence type="ECO:0000313" key="4">
    <source>
        <dbReference type="EMBL" id="PVZ95108.1"/>
    </source>
</evidence>
<dbReference type="EMBL" id="QEOP01000001">
    <property type="protein sequence ID" value="PVZ95108.1"/>
    <property type="molecule type" value="Genomic_DNA"/>
</dbReference>
<gene>
    <name evidence="4" type="ORF">DDQ50_00825</name>
</gene>
<dbReference type="PANTHER" id="PTHR45982:SF1">
    <property type="entry name" value="REGULATOR OF CHROMOSOME CONDENSATION"/>
    <property type="match status" value="1"/>
</dbReference>
<dbReference type="PRINTS" id="PR00633">
    <property type="entry name" value="RCCNDNSATION"/>
</dbReference>
<dbReference type="GO" id="GO:0005737">
    <property type="term" value="C:cytoplasm"/>
    <property type="evidence" value="ECO:0007669"/>
    <property type="project" value="TreeGrafter"/>
</dbReference>
<dbReference type="GO" id="GO:0005085">
    <property type="term" value="F:guanyl-nucleotide exchange factor activity"/>
    <property type="evidence" value="ECO:0007669"/>
    <property type="project" value="TreeGrafter"/>
</dbReference>